<reference evidence="3" key="1">
    <citation type="journal article" date="2019" name="Int. J. Syst. Evol. Microbiol.">
        <title>The Global Catalogue of Microorganisms (GCM) 10K type strain sequencing project: providing services to taxonomists for standard genome sequencing and annotation.</title>
        <authorList>
            <consortium name="The Broad Institute Genomics Platform"/>
            <consortium name="The Broad Institute Genome Sequencing Center for Infectious Disease"/>
            <person name="Wu L."/>
            <person name="Ma J."/>
        </authorList>
    </citation>
    <scope>NUCLEOTIDE SEQUENCE [LARGE SCALE GENOMIC DNA]</scope>
    <source>
        <strain evidence="3">KCTC 42456</strain>
    </source>
</reference>
<evidence type="ECO:0000313" key="3">
    <source>
        <dbReference type="Proteomes" id="UP001597546"/>
    </source>
</evidence>
<dbReference type="RefSeq" id="WP_379046893.1">
    <property type="nucleotide sequence ID" value="NZ_JBHSKW010000063.1"/>
</dbReference>
<dbReference type="InterPro" id="IPR038725">
    <property type="entry name" value="YdaG_split_barrel_FMN-bd"/>
</dbReference>
<dbReference type="PANTHER" id="PTHR34818">
    <property type="entry name" value="PROTEIN BLI-3"/>
    <property type="match status" value="1"/>
</dbReference>
<dbReference type="InterPro" id="IPR012349">
    <property type="entry name" value="Split_barrel_FMN-bd"/>
</dbReference>
<dbReference type="InterPro" id="IPR052917">
    <property type="entry name" value="Stress-Dev_Protein"/>
</dbReference>
<organism evidence="2 3">
    <name type="scientific">Pedobacter alpinus</name>
    <dbReference type="NCBI Taxonomy" id="1590643"/>
    <lineage>
        <taxon>Bacteria</taxon>
        <taxon>Pseudomonadati</taxon>
        <taxon>Bacteroidota</taxon>
        <taxon>Sphingobacteriia</taxon>
        <taxon>Sphingobacteriales</taxon>
        <taxon>Sphingobacteriaceae</taxon>
        <taxon>Pedobacter</taxon>
    </lineage>
</organism>
<dbReference type="Pfam" id="PF16242">
    <property type="entry name" value="Pyrid_ox_like"/>
    <property type="match status" value="1"/>
</dbReference>
<protein>
    <submittedName>
        <fullName evidence="2">Pyridoxamine 5'-phosphate oxidase family protein</fullName>
    </submittedName>
</protein>
<dbReference type="PANTHER" id="PTHR34818:SF1">
    <property type="entry name" value="PROTEIN BLI-3"/>
    <property type="match status" value="1"/>
</dbReference>
<dbReference type="SUPFAM" id="SSF50475">
    <property type="entry name" value="FMN-binding split barrel"/>
    <property type="match status" value="1"/>
</dbReference>
<sequence length="166" mass="19283">MTEKGEKILKLRNLIDYVNVAMLTSMKANGKFYSRPMNTMQLDDEGNVFFFSDEHRPDVHDVLINNNVSVTYTNPENNTYIALQGKLFLNHDQEKINKLWIPAMKAWFPEGKEDPDLTLIRVEILKAEYWDSSASDMIVLFNMLKAIFKGETFSQGDHQKIDFDKI</sequence>
<dbReference type="Gene3D" id="2.30.110.10">
    <property type="entry name" value="Electron Transport, Fmn-binding Protein, Chain A"/>
    <property type="match status" value="1"/>
</dbReference>
<accession>A0ABW5TUP7</accession>
<dbReference type="EMBL" id="JBHULV010000047">
    <property type="protein sequence ID" value="MFD2732814.1"/>
    <property type="molecule type" value="Genomic_DNA"/>
</dbReference>
<proteinExistence type="predicted"/>
<comment type="caution">
    <text evidence="2">The sequence shown here is derived from an EMBL/GenBank/DDBJ whole genome shotgun (WGS) entry which is preliminary data.</text>
</comment>
<dbReference type="Proteomes" id="UP001597546">
    <property type="component" value="Unassembled WGS sequence"/>
</dbReference>
<evidence type="ECO:0000259" key="1">
    <source>
        <dbReference type="Pfam" id="PF16242"/>
    </source>
</evidence>
<evidence type="ECO:0000313" key="2">
    <source>
        <dbReference type="EMBL" id="MFD2732814.1"/>
    </source>
</evidence>
<gene>
    <name evidence="2" type="ORF">ACFSSE_13980</name>
</gene>
<keyword evidence="3" id="KW-1185">Reference proteome</keyword>
<name>A0ABW5TUP7_9SPHI</name>
<feature type="domain" description="General stress protein FMN-binding split barrel" evidence="1">
    <location>
        <begin position="7"/>
        <end position="152"/>
    </location>
</feature>